<organism evidence="3 4">
    <name type="scientific">Artemia franciscana</name>
    <name type="common">Brine shrimp</name>
    <name type="synonym">Artemia sanfranciscana</name>
    <dbReference type="NCBI Taxonomy" id="6661"/>
    <lineage>
        <taxon>Eukaryota</taxon>
        <taxon>Metazoa</taxon>
        <taxon>Ecdysozoa</taxon>
        <taxon>Arthropoda</taxon>
        <taxon>Crustacea</taxon>
        <taxon>Branchiopoda</taxon>
        <taxon>Anostraca</taxon>
        <taxon>Artemiidae</taxon>
        <taxon>Artemia</taxon>
    </lineage>
</organism>
<feature type="coiled-coil region" evidence="1">
    <location>
        <begin position="276"/>
        <end position="303"/>
    </location>
</feature>
<reference evidence="3" key="1">
    <citation type="submission" date="2023-07" db="EMBL/GenBank/DDBJ databases">
        <title>Chromosome-level genome assembly of Artemia franciscana.</title>
        <authorList>
            <person name="Jo E."/>
        </authorList>
    </citation>
    <scope>NUCLEOTIDE SEQUENCE</scope>
    <source>
        <tissue evidence="3">Whole body</tissue>
    </source>
</reference>
<comment type="caution">
    <text evidence="3">The sequence shown here is derived from an EMBL/GenBank/DDBJ whole genome shotgun (WGS) entry which is preliminary data.</text>
</comment>
<evidence type="ECO:0000256" key="1">
    <source>
        <dbReference type="SAM" id="Coils"/>
    </source>
</evidence>
<dbReference type="EMBL" id="JAVRJZ010000013">
    <property type="protein sequence ID" value="KAK2714754.1"/>
    <property type="molecule type" value="Genomic_DNA"/>
</dbReference>
<evidence type="ECO:0000313" key="4">
    <source>
        <dbReference type="Proteomes" id="UP001187531"/>
    </source>
</evidence>
<dbReference type="AlphaFoldDB" id="A0AA88HQN5"/>
<protein>
    <submittedName>
        <fullName evidence="3">Uncharacterized protein</fullName>
    </submittedName>
</protein>
<keyword evidence="4" id="KW-1185">Reference proteome</keyword>
<evidence type="ECO:0000313" key="3">
    <source>
        <dbReference type="EMBL" id="KAK2714754.1"/>
    </source>
</evidence>
<dbReference type="Proteomes" id="UP001187531">
    <property type="component" value="Unassembled WGS sequence"/>
</dbReference>
<name>A0AA88HQN5_ARTSF</name>
<gene>
    <name evidence="3" type="ORF">QYM36_009092</name>
</gene>
<feature type="region of interest" description="Disordered" evidence="2">
    <location>
        <begin position="151"/>
        <end position="175"/>
    </location>
</feature>
<sequence>MPLENPTRKIIYLTTRAPITRFEKALELIQEHSETLLVLDRVPEIKLNANLRRKNVDAIQKAHWIRDTLKKHQSRHGKQDFEKVACSFEEQISSLESAIFLLYREVHITRRTNDNEGEATFQDKEDLAQSFESSMPSSKTIRQTIKQNAPVSNSCSSKLGAPPRNMAEASSIKDTNSVRSVPGKIKIPEMFLRRGIADGINEDKGYNGNQIQLTGAFMESSVFKEDYGNKVAEKSSRTCVGSMNNRDIFREDTIIATFPKYEKMNYVPAVKVPQEEINLKQEIQEKKIILNSLEAEVELYKIEEHIIDEEAKPGRVRMPFTLQAKHDNQRRSKTFPTEKIGMPTVFDKYSRPNEIQLKQNHEERLTVDQMQPNEAVVKATEKVSDNSTPVKSSQKCIGTWNDETVLGEYAAAGTVASESTIDFVPKPTQKNFKISKKKPKKRSNFGHGFLQVISFIFV</sequence>
<keyword evidence="1" id="KW-0175">Coiled coil</keyword>
<accession>A0AA88HQN5</accession>
<proteinExistence type="predicted"/>
<evidence type="ECO:0000256" key="2">
    <source>
        <dbReference type="SAM" id="MobiDB-lite"/>
    </source>
</evidence>